<dbReference type="NCBIfam" id="TIGR02490">
    <property type="entry name" value="flgF"/>
    <property type="match status" value="1"/>
</dbReference>
<dbReference type="Pfam" id="PF06429">
    <property type="entry name" value="Flg_bbr_C"/>
    <property type="match status" value="1"/>
</dbReference>
<dbReference type="AlphaFoldDB" id="A0A4R6GIP0"/>
<gene>
    <name evidence="10" type="ORF">EV677_1452</name>
</gene>
<evidence type="ECO:0000256" key="5">
    <source>
        <dbReference type="ARBA" id="ARBA00040228"/>
    </source>
</evidence>
<keyword evidence="11" id="KW-1185">Reference proteome</keyword>
<dbReference type="EMBL" id="SNWF01000004">
    <property type="protein sequence ID" value="TDN94891.1"/>
    <property type="molecule type" value="Genomic_DNA"/>
</dbReference>
<dbReference type="InterPro" id="IPR019776">
    <property type="entry name" value="Flagellar_basal_body_rod_CS"/>
</dbReference>
<dbReference type="PROSITE" id="PS00588">
    <property type="entry name" value="FLAGELLA_BB_ROD"/>
    <property type="match status" value="1"/>
</dbReference>
<keyword evidence="10" id="KW-0282">Flagellum</keyword>
<evidence type="ECO:0000256" key="3">
    <source>
        <dbReference type="ARBA" id="ARBA00023143"/>
    </source>
</evidence>
<dbReference type="NCBIfam" id="NF009280">
    <property type="entry name" value="PRK12640.1"/>
    <property type="match status" value="1"/>
</dbReference>
<comment type="subunit">
    <text evidence="4 6">The basal body constitutes a major portion of the flagellar organelle and consists of five rings (E,L,P,S, and M) mounted on a central rod. The rod consists of about 26 subunits of FlgG in the distal portion, and FlgB, FlgC and FlgF are thought to build up the proximal portion of the rod with about 6 subunits each.</text>
</comment>
<feature type="domain" description="Flagellar basal-body/hook protein C-terminal" evidence="8">
    <location>
        <begin position="198"/>
        <end position="240"/>
    </location>
</feature>
<name>A0A4R6GIP0_9BURK</name>
<evidence type="ECO:0000259" key="8">
    <source>
        <dbReference type="Pfam" id="PF06429"/>
    </source>
</evidence>
<protein>
    <recommendedName>
        <fullName evidence="5 6">Flagellar basal-body rod protein FlgF</fullName>
    </recommendedName>
</protein>
<reference evidence="10 11" key="1">
    <citation type="submission" date="2019-03" db="EMBL/GenBank/DDBJ databases">
        <title>Genomic Encyclopedia of Type Strains, Phase IV (KMG-IV): sequencing the most valuable type-strain genomes for metagenomic binning, comparative biology and taxonomic classification.</title>
        <authorList>
            <person name="Goeker M."/>
        </authorList>
    </citation>
    <scope>NUCLEOTIDE SEQUENCE [LARGE SCALE GENOMIC DNA]</scope>
    <source>
        <strain evidence="10 11">DSM 18555</strain>
    </source>
</reference>
<keyword evidence="10" id="KW-0966">Cell projection</keyword>
<comment type="subcellular location">
    <subcellularLocation>
        <location evidence="1 6">Bacterial flagellum basal body</location>
    </subcellularLocation>
</comment>
<dbReference type="InterPro" id="IPR037925">
    <property type="entry name" value="FlgE/F/G-like"/>
</dbReference>
<evidence type="ECO:0000256" key="2">
    <source>
        <dbReference type="ARBA" id="ARBA00009677"/>
    </source>
</evidence>
<comment type="caution">
    <text evidence="10">The sequence shown here is derived from an EMBL/GenBank/DDBJ whole genome shotgun (WGS) entry which is preliminary data.</text>
</comment>
<dbReference type="PANTHER" id="PTHR30435">
    <property type="entry name" value="FLAGELLAR PROTEIN"/>
    <property type="match status" value="1"/>
</dbReference>
<comment type="similarity">
    <text evidence="2 6">Belongs to the flagella basal body rod proteins family.</text>
</comment>
<dbReference type="Proteomes" id="UP000294737">
    <property type="component" value="Unassembled WGS sequence"/>
</dbReference>
<dbReference type="GO" id="GO:0030694">
    <property type="term" value="C:bacterial-type flagellum basal body, rod"/>
    <property type="evidence" value="ECO:0007669"/>
    <property type="project" value="UniProtKB-UniRule"/>
</dbReference>
<dbReference type="InterPro" id="IPR001444">
    <property type="entry name" value="Flag_bb_rod_N"/>
</dbReference>
<feature type="domain" description="Flagellar hook protein FlgE/F/G-like D1" evidence="9">
    <location>
        <begin position="81"/>
        <end position="145"/>
    </location>
</feature>
<keyword evidence="10" id="KW-0969">Cilium</keyword>
<accession>A0A4R6GIP0</accession>
<organism evidence="10 11">
    <name type="scientific">Herminiimonas fonticola</name>
    <dbReference type="NCBI Taxonomy" id="303380"/>
    <lineage>
        <taxon>Bacteria</taxon>
        <taxon>Pseudomonadati</taxon>
        <taxon>Pseudomonadota</taxon>
        <taxon>Betaproteobacteria</taxon>
        <taxon>Burkholderiales</taxon>
        <taxon>Oxalobacteraceae</taxon>
        <taxon>Herminiimonas</taxon>
    </lineage>
</organism>
<dbReference type="PANTHER" id="PTHR30435:SF18">
    <property type="entry name" value="FLAGELLAR BASAL-BODY ROD PROTEIN FLGF"/>
    <property type="match status" value="1"/>
</dbReference>
<evidence type="ECO:0000259" key="7">
    <source>
        <dbReference type="Pfam" id="PF00460"/>
    </source>
</evidence>
<evidence type="ECO:0000256" key="6">
    <source>
        <dbReference type="RuleBase" id="RU362116"/>
    </source>
</evidence>
<sequence length="246" mass="26130">MDRLIYTAMSGAKQILEQQATVSNNLANVSTNGFRAQLDTFRAVPVVSNGLPTRTFVVDSTVGSDFRAGSLQQTGRPLDVALEGQGWLAVERADGSEGYTRSGSLKVNENGVLQTQNGLNVLSDTGPITIPPDVVLSIAKDGTISTVEARTEPGVSIQLARLKLVNPPTENLVRSDDGLFVTKDGEPAEVDANVTVAGGYVESSNVNAVDAMVNMISLARQFELHMNMLKHAESNAAKATEFLALN</sequence>
<dbReference type="InterPro" id="IPR012836">
    <property type="entry name" value="FlgF"/>
</dbReference>
<dbReference type="Pfam" id="PF00460">
    <property type="entry name" value="Flg_bb_rod"/>
    <property type="match status" value="1"/>
</dbReference>
<dbReference type="NCBIfam" id="TIGR03506">
    <property type="entry name" value="FlgEFG_subfam"/>
    <property type="match status" value="1"/>
</dbReference>
<keyword evidence="3 6" id="KW-0975">Bacterial flagellum</keyword>
<feature type="domain" description="Flagellar basal body rod protein N-terminal" evidence="7">
    <location>
        <begin position="5"/>
        <end position="35"/>
    </location>
</feature>
<dbReference type="InterPro" id="IPR053967">
    <property type="entry name" value="LlgE_F_G-like_D1"/>
</dbReference>
<evidence type="ECO:0000313" key="11">
    <source>
        <dbReference type="Proteomes" id="UP000294737"/>
    </source>
</evidence>
<proteinExistence type="inferred from homology"/>
<dbReference type="SUPFAM" id="SSF117143">
    <property type="entry name" value="Flagellar hook protein flgE"/>
    <property type="match status" value="1"/>
</dbReference>
<dbReference type="RefSeq" id="WP_112991570.1">
    <property type="nucleotide sequence ID" value="NZ_PTLZ01000001.1"/>
</dbReference>
<dbReference type="OrthoDB" id="9804559at2"/>
<dbReference type="GO" id="GO:0071978">
    <property type="term" value="P:bacterial-type flagellum-dependent swarming motility"/>
    <property type="evidence" value="ECO:0007669"/>
    <property type="project" value="TreeGrafter"/>
</dbReference>
<evidence type="ECO:0000313" key="10">
    <source>
        <dbReference type="EMBL" id="TDN94891.1"/>
    </source>
</evidence>
<evidence type="ECO:0000256" key="1">
    <source>
        <dbReference type="ARBA" id="ARBA00004117"/>
    </source>
</evidence>
<dbReference type="Pfam" id="PF22692">
    <property type="entry name" value="LlgE_F_G_D1"/>
    <property type="match status" value="1"/>
</dbReference>
<dbReference type="InterPro" id="IPR020013">
    <property type="entry name" value="Flagellar_FlgE/F/G"/>
</dbReference>
<evidence type="ECO:0000256" key="4">
    <source>
        <dbReference type="ARBA" id="ARBA00038560"/>
    </source>
</evidence>
<dbReference type="InterPro" id="IPR010930">
    <property type="entry name" value="Flg_bb/hook_C_dom"/>
</dbReference>
<evidence type="ECO:0000259" key="9">
    <source>
        <dbReference type="Pfam" id="PF22692"/>
    </source>
</evidence>